<organism evidence="5 6">
    <name type="scientific">Paenibacillus ferrarius</name>
    <dbReference type="NCBI Taxonomy" id="1469647"/>
    <lineage>
        <taxon>Bacteria</taxon>
        <taxon>Bacillati</taxon>
        <taxon>Bacillota</taxon>
        <taxon>Bacilli</taxon>
        <taxon>Bacillales</taxon>
        <taxon>Paenibacillaceae</taxon>
        <taxon>Paenibacillus</taxon>
    </lineage>
</organism>
<dbReference type="SUPFAM" id="SSF52540">
    <property type="entry name" value="P-loop containing nucleoside triphosphate hydrolases"/>
    <property type="match status" value="1"/>
</dbReference>
<evidence type="ECO:0000313" key="6">
    <source>
        <dbReference type="Proteomes" id="UP000190626"/>
    </source>
</evidence>
<dbReference type="InterPro" id="IPR003439">
    <property type="entry name" value="ABC_transporter-like_ATP-bd"/>
</dbReference>
<dbReference type="PANTHER" id="PTHR43776">
    <property type="entry name" value="TRANSPORT ATP-BINDING PROTEIN"/>
    <property type="match status" value="1"/>
</dbReference>
<dbReference type="Gene3D" id="3.40.50.300">
    <property type="entry name" value="P-loop containing nucleotide triphosphate hydrolases"/>
    <property type="match status" value="1"/>
</dbReference>
<accession>A0A1V4HC24</accession>
<proteinExistence type="predicted"/>
<dbReference type="PROSITE" id="PS50893">
    <property type="entry name" value="ABC_TRANSPORTER_2"/>
    <property type="match status" value="1"/>
</dbReference>
<dbReference type="RefSeq" id="WP_079417653.1">
    <property type="nucleotide sequence ID" value="NZ_MBTG01000034.1"/>
</dbReference>
<evidence type="ECO:0000256" key="1">
    <source>
        <dbReference type="ARBA" id="ARBA00022448"/>
    </source>
</evidence>
<protein>
    <submittedName>
        <fullName evidence="5">Nickel import ATP-binding protein NikE</fullName>
    </submittedName>
</protein>
<dbReference type="OrthoDB" id="9802264at2"/>
<keyword evidence="6" id="KW-1185">Reference proteome</keyword>
<evidence type="ECO:0000313" key="5">
    <source>
        <dbReference type="EMBL" id="OPH50497.1"/>
    </source>
</evidence>
<sequence length="256" mass="28351">MSLLVAEHIFKTYRSSGLFGLNKKEGAGIRDISFRIEPAMCLGILGESGAGKSTLGNIMLGLLRPDSGSVKMLGTDLYQADKKERIKLRREIQVVFQDCYSAVNPRFSVKHIISEPLRNYERLSPQEEIRKVTELLEVVGLRPDDMLKKPHQLSGGQLQRVNIARAIALEPKLIVLDEPVSSLDMVVQKQILLHLQDLKKKKGLSYLLISHDVLAVSLLADQIAVLDGGQIVEKVAITELLSCSHPASRRLLDAAL</sequence>
<reference evidence="6" key="1">
    <citation type="submission" date="2016-07" db="EMBL/GenBank/DDBJ databases">
        <authorList>
            <person name="Florea S."/>
            <person name="Webb J.S."/>
            <person name="Jaromczyk J."/>
            <person name="Schardl C.L."/>
        </authorList>
    </citation>
    <scope>NUCLEOTIDE SEQUENCE [LARGE SCALE GENOMIC DNA]</scope>
    <source>
        <strain evidence="6">CY1</strain>
    </source>
</reference>
<dbReference type="Pfam" id="PF00005">
    <property type="entry name" value="ABC_tran"/>
    <property type="match status" value="1"/>
</dbReference>
<evidence type="ECO:0000256" key="3">
    <source>
        <dbReference type="ARBA" id="ARBA00022840"/>
    </source>
</evidence>
<dbReference type="InterPro" id="IPR003593">
    <property type="entry name" value="AAA+_ATPase"/>
</dbReference>
<comment type="caution">
    <text evidence="5">The sequence shown here is derived from an EMBL/GenBank/DDBJ whole genome shotgun (WGS) entry which is preliminary data.</text>
</comment>
<keyword evidence="2" id="KW-0547">Nucleotide-binding</keyword>
<dbReference type="Proteomes" id="UP000190626">
    <property type="component" value="Unassembled WGS sequence"/>
</dbReference>
<name>A0A1V4HC24_9BACL</name>
<keyword evidence="3 5" id="KW-0067">ATP-binding</keyword>
<dbReference type="InterPro" id="IPR017871">
    <property type="entry name" value="ABC_transporter-like_CS"/>
</dbReference>
<dbReference type="SMART" id="SM00382">
    <property type="entry name" value="AAA"/>
    <property type="match status" value="1"/>
</dbReference>
<evidence type="ECO:0000256" key="2">
    <source>
        <dbReference type="ARBA" id="ARBA00022741"/>
    </source>
</evidence>
<dbReference type="CDD" id="cd03257">
    <property type="entry name" value="ABC_NikE_OppD_transporters"/>
    <property type="match status" value="1"/>
</dbReference>
<feature type="domain" description="ABC transporter" evidence="4">
    <location>
        <begin position="4"/>
        <end position="253"/>
    </location>
</feature>
<dbReference type="GO" id="GO:0055085">
    <property type="term" value="P:transmembrane transport"/>
    <property type="evidence" value="ECO:0007669"/>
    <property type="project" value="UniProtKB-ARBA"/>
</dbReference>
<dbReference type="STRING" id="1469647.BC351_07515"/>
<evidence type="ECO:0000259" key="4">
    <source>
        <dbReference type="PROSITE" id="PS50893"/>
    </source>
</evidence>
<dbReference type="InterPro" id="IPR027417">
    <property type="entry name" value="P-loop_NTPase"/>
</dbReference>
<dbReference type="PROSITE" id="PS00211">
    <property type="entry name" value="ABC_TRANSPORTER_1"/>
    <property type="match status" value="1"/>
</dbReference>
<dbReference type="InterPro" id="IPR050319">
    <property type="entry name" value="ABC_transp_ATP-bind"/>
</dbReference>
<dbReference type="AlphaFoldDB" id="A0A1V4HC24"/>
<gene>
    <name evidence="5" type="ORF">BC351_07515</name>
</gene>
<dbReference type="GO" id="GO:0016887">
    <property type="term" value="F:ATP hydrolysis activity"/>
    <property type="evidence" value="ECO:0007669"/>
    <property type="project" value="InterPro"/>
</dbReference>
<dbReference type="EMBL" id="MBTG01000034">
    <property type="protein sequence ID" value="OPH50497.1"/>
    <property type="molecule type" value="Genomic_DNA"/>
</dbReference>
<keyword evidence="1" id="KW-0813">Transport</keyword>
<dbReference type="GO" id="GO:0005524">
    <property type="term" value="F:ATP binding"/>
    <property type="evidence" value="ECO:0007669"/>
    <property type="project" value="UniProtKB-KW"/>
</dbReference>